<reference evidence="2 3" key="1">
    <citation type="submission" date="2015-05" db="EMBL/GenBank/DDBJ databases">
        <authorList>
            <person name="Wang D.B."/>
            <person name="Wang M."/>
        </authorList>
    </citation>
    <scope>NUCLEOTIDE SEQUENCE [LARGE SCALE GENOMIC DNA]</scope>
    <source>
        <strain evidence="2">VL1</strain>
    </source>
</reference>
<feature type="non-terminal residue" evidence="2">
    <location>
        <position position="172"/>
    </location>
</feature>
<accession>A0A0G4MQ81</accession>
<evidence type="ECO:0000256" key="1">
    <source>
        <dbReference type="SAM" id="MobiDB-lite"/>
    </source>
</evidence>
<dbReference type="Proteomes" id="UP000044602">
    <property type="component" value="Unassembled WGS sequence"/>
</dbReference>
<organism evidence="2 3">
    <name type="scientific">Verticillium longisporum</name>
    <name type="common">Verticillium dahliae var. longisporum</name>
    <dbReference type="NCBI Taxonomy" id="100787"/>
    <lineage>
        <taxon>Eukaryota</taxon>
        <taxon>Fungi</taxon>
        <taxon>Dikarya</taxon>
        <taxon>Ascomycota</taxon>
        <taxon>Pezizomycotina</taxon>
        <taxon>Sordariomycetes</taxon>
        <taxon>Hypocreomycetidae</taxon>
        <taxon>Glomerellales</taxon>
        <taxon>Plectosphaerellaceae</taxon>
        <taxon>Verticillium</taxon>
    </lineage>
</organism>
<dbReference type="STRING" id="100787.A0A0G4MQ81"/>
<feature type="region of interest" description="Disordered" evidence="1">
    <location>
        <begin position="77"/>
        <end position="172"/>
    </location>
</feature>
<name>A0A0G4MQ81_VERLO</name>
<feature type="compositionally biased region" description="Acidic residues" evidence="1">
    <location>
        <begin position="27"/>
        <end position="39"/>
    </location>
</feature>
<keyword evidence="3" id="KW-1185">Reference proteome</keyword>
<protein>
    <submittedName>
        <fullName evidence="2">Uncharacterized protein</fullName>
    </submittedName>
</protein>
<evidence type="ECO:0000313" key="3">
    <source>
        <dbReference type="Proteomes" id="UP000044602"/>
    </source>
</evidence>
<feature type="region of interest" description="Disordered" evidence="1">
    <location>
        <begin position="1"/>
        <end position="62"/>
    </location>
</feature>
<proteinExistence type="predicted"/>
<dbReference type="PANTHER" id="PTHR42105">
    <property type="entry name" value="DIM2-ASSOCIATED PROTEIN 1"/>
    <property type="match status" value="1"/>
</dbReference>
<evidence type="ECO:0000313" key="2">
    <source>
        <dbReference type="EMBL" id="CRK36401.1"/>
    </source>
</evidence>
<gene>
    <name evidence="2" type="ORF">BN1708_016524</name>
</gene>
<dbReference type="EMBL" id="CVQH01024072">
    <property type="protein sequence ID" value="CRK36401.1"/>
    <property type="molecule type" value="Genomic_DNA"/>
</dbReference>
<dbReference type="AlphaFoldDB" id="A0A0G4MQ81"/>
<sequence>MGIGSKKFPPLPAPTETDIITPTELTTADDIDHEDDGPADEASHFSLPDDGTPITIKTRGHKLNRSQTSLLIEYFEGGKTSPSASGVERKPSVRPYNSVESGYGTGAGTHASGYSPKLENRNLNAALGVPTRRPSGPRAMTPKSAEEEEAREERRRKRATFGTVASDETDTF</sequence>
<dbReference type="PANTHER" id="PTHR42105:SF1">
    <property type="entry name" value="TRANSALDOLASE"/>
    <property type="match status" value="1"/>
</dbReference>